<accession>A0A4R3MAY7</accession>
<proteinExistence type="predicted"/>
<comment type="caution">
    <text evidence="3">The sequence shown here is derived from an EMBL/GenBank/DDBJ whole genome shotgun (WGS) entry which is preliminary data.</text>
</comment>
<dbReference type="GO" id="GO:0005886">
    <property type="term" value="C:plasma membrane"/>
    <property type="evidence" value="ECO:0007669"/>
    <property type="project" value="InterPro"/>
</dbReference>
<feature type="domain" description="Anti-sigma K factor RskA C-terminal" evidence="2">
    <location>
        <begin position="111"/>
        <end position="234"/>
    </location>
</feature>
<organism evidence="3 4">
    <name type="scientific">Paralcaligenes ureilyticus</name>
    <dbReference type="NCBI Taxonomy" id="627131"/>
    <lineage>
        <taxon>Bacteria</taxon>
        <taxon>Pseudomonadati</taxon>
        <taxon>Pseudomonadota</taxon>
        <taxon>Betaproteobacteria</taxon>
        <taxon>Burkholderiales</taxon>
        <taxon>Alcaligenaceae</taxon>
        <taxon>Paralcaligenes</taxon>
    </lineage>
</organism>
<dbReference type="InterPro" id="IPR018764">
    <property type="entry name" value="RskA_C"/>
</dbReference>
<keyword evidence="4" id="KW-1185">Reference proteome</keyword>
<dbReference type="EMBL" id="SMAJ01000002">
    <property type="protein sequence ID" value="TCT10446.1"/>
    <property type="molecule type" value="Genomic_DNA"/>
</dbReference>
<evidence type="ECO:0000313" key="4">
    <source>
        <dbReference type="Proteomes" id="UP000295525"/>
    </source>
</evidence>
<reference evidence="3 4" key="1">
    <citation type="submission" date="2019-03" db="EMBL/GenBank/DDBJ databases">
        <title>Genomic Encyclopedia of Type Strains, Phase IV (KMG-IV): sequencing the most valuable type-strain genomes for metagenomic binning, comparative biology and taxonomic classification.</title>
        <authorList>
            <person name="Goeker M."/>
        </authorList>
    </citation>
    <scope>NUCLEOTIDE SEQUENCE [LARGE SCALE GENOMIC DNA]</scope>
    <source>
        <strain evidence="3 4">DSM 24591</strain>
    </source>
</reference>
<evidence type="ECO:0000259" key="2">
    <source>
        <dbReference type="Pfam" id="PF10099"/>
    </source>
</evidence>
<gene>
    <name evidence="3" type="ORF">EDC26_102406</name>
</gene>
<protein>
    <submittedName>
        <fullName evidence="3">Anti-sigma-K factor RskA</fullName>
    </submittedName>
</protein>
<sequence>MSIEQASHDKLLIAEYTLGLLSLQEAAQAQALLGNTPDAVVEALKWEDHFLGLVDQLHPITPPANLMQHIQDSLGQKTTPARGPRRWPHILKEIIATPWRSIWLWRVLCVALALAAVTFALKPKLSIVQLVPTQAAILQAPGQSSTPGWVGTFDKQHNLVLKPLVQTDVPASSSAQLWTHATETAPPQSLGVIDPNQTVTVPAATIGQINPGQLFEITLEAKGGAPSGTPGGPILFIGRLVEIGR</sequence>
<evidence type="ECO:0000256" key="1">
    <source>
        <dbReference type="SAM" id="Phobius"/>
    </source>
</evidence>
<name>A0A4R3MAY7_9BURK</name>
<dbReference type="Proteomes" id="UP000295525">
    <property type="component" value="Unassembled WGS sequence"/>
</dbReference>
<evidence type="ECO:0000313" key="3">
    <source>
        <dbReference type="EMBL" id="TCT10446.1"/>
    </source>
</evidence>
<keyword evidence="1" id="KW-1133">Transmembrane helix</keyword>
<dbReference type="Pfam" id="PF10099">
    <property type="entry name" value="RskA_C"/>
    <property type="match status" value="1"/>
</dbReference>
<keyword evidence="1" id="KW-0812">Transmembrane</keyword>
<dbReference type="AlphaFoldDB" id="A0A4R3MAY7"/>
<feature type="transmembrane region" description="Helical" evidence="1">
    <location>
        <begin position="102"/>
        <end position="121"/>
    </location>
</feature>
<dbReference type="OrthoDB" id="5298046at2"/>
<dbReference type="RefSeq" id="WP_132580016.1">
    <property type="nucleotide sequence ID" value="NZ_SMAJ01000002.1"/>
</dbReference>
<keyword evidence="1" id="KW-0472">Membrane</keyword>